<dbReference type="GO" id="GO:0000922">
    <property type="term" value="C:spindle pole"/>
    <property type="evidence" value="ECO:0007669"/>
    <property type="project" value="UniProtKB-SubCell"/>
</dbReference>
<comment type="function">
    <text evidence="8">Centriole-enriched microtubule-binding protein involved in centriole biogenesis. In collaboration with CEP295 and POC1B, is required for the centriole-to-centrosome conversion by ensuring the formation of bona fide centriole wall. Functions as a linker component that maintains centrosome cohesion. Associates with CROCC and regulates its stability and localization to the centrosome.</text>
</comment>
<dbReference type="InterPro" id="IPR033603">
    <property type="entry name" value="CEP44"/>
</dbReference>
<evidence type="ECO:0000313" key="11">
    <source>
        <dbReference type="Ensembl" id="ENSSORP00005000025.1"/>
    </source>
</evidence>
<evidence type="ECO:0000256" key="6">
    <source>
        <dbReference type="ARBA" id="ARBA00023054"/>
    </source>
</evidence>
<evidence type="ECO:0000256" key="8">
    <source>
        <dbReference type="ARBA" id="ARBA00046235"/>
    </source>
</evidence>
<dbReference type="GO" id="GO:0005814">
    <property type="term" value="C:centriole"/>
    <property type="evidence" value="ECO:0007669"/>
    <property type="project" value="UniProtKB-SubCell"/>
</dbReference>
<dbReference type="GO" id="GO:0007099">
    <property type="term" value="P:centriole replication"/>
    <property type="evidence" value="ECO:0007669"/>
    <property type="project" value="TreeGrafter"/>
</dbReference>
<evidence type="ECO:0000256" key="7">
    <source>
        <dbReference type="ARBA" id="ARBA00023212"/>
    </source>
</evidence>
<dbReference type="PANTHER" id="PTHR31477">
    <property type="entry name" value="CENTROSOMAL PROTEIN OF 44 KDA"/>
    <property type="match status" value="1"/>
</dbReference>
<evidence type="ECO:0000256" key="5">
    <source>
        <dbReference type="ARBA" id="ARBA00022490"/>
    </source>
</evidence>
<evidence type="ECO:0000256" key="9">
    <source>
        <dbReference type="SAM" id="MobiDB-lite"/>
    </source>
</evidence>
<proteinExistence type="predicted"/>
<dbReference type="GO" id="GO:0010457">
    <property type="term" value="P:centriole-centriole cohesion"/>
    <property type="evidence" value="ECO:0007669"/>
    <property type="project" value="TreeGrafter"/>
</dbReference>
<keyword evidence="7" id="KW-0206">Cytoskeleton</keyword>
<feature type="compositionally biased region" description="Basic and acidic residues" evidence="9">
    <location>
        <begin position="155"/>
        <end position="167"/>
    </location>
</feature>
<sequence>MLSTGDVQGGLRKLETLLRVIKFPGHVDYTGLSKGDPSAFLPIVSYSFTSFSPQFSEQLVAAGLELTGKTDLRFTETVYKILRDIFQYKPILTKQQFLQWGFSQRKISVVCDIINLVLMTYVVVNHIENPCTLPTTNSSHKETLPSQLDTYASHMDTHSSDSPEHGITDTTEEEDKADNPHVRST</sequence>
<dbReference type="PANTHER" id="PTHR31477:SF1">
    <property type="entry name" value="CENTROSOMAL PROTEIN OF 44 KDA"/>
    <property type="match status" value="1"/>
</dbReference>
<organism evidence="11 12">
    <name type="scientific">Sphaeramia orbicularis</name>
    <name type="common">orbiculate cardinalfish</name>
    <dbReference type="NCBI Taxonomy" id="375764"/>
    <lineage>
        <taxon>Eukaryota</taxon>
        <taxon>Metazoa</taxon>
        <taxon>Chordata</taxon>
        <taxon>Craniata</taxon>
        <taxon>Vertebrata</taxon>
        <taxon>Euteleostomi</taxon>
        <taxon>Actinopterygii</taxon>
        <taxon>Neopterygii</taxon>
        <taxon>Teleostei</taxon>
        <taxon>Neoteleostei</taxon>
        <taxon>Acanthomorphata</taxon>
        <taxon>Gobiaria</taxon>
        <taxon>Kurtiformes</taxon>
        <taxon>Apogonoidei</taxon>
        <taxon>Apogonidae</taxon>
        <taxon>Apogoninae</taxon>
        <taxon>Sphaeramia</taxon>
    </lineage>
</organism>
<keyword evidence="5" id="KW-0963">Cytoplasm</keyword>
<evidence type="ECO:0000313" key="12">
    <source>
        <dbReference type="Proteomes" id="UP000472271"/>
    </source>
</evidence>
<dbReference type="GO" id="GO:0030496">
    <property type="term" value="C:midbody"/>
    <property type="evidence" value="ECO:0007669"/>
    <property type="project" value="UniProtKB-SubCell"/>
</dbReference>
<dbReference type="Pfam" id="PF15007">
    <property type="entry name" value="CEP44"/>
    <property type="match status" value="1"/>
</dbReference>
<evidence type="ECO:0000256" key="4">
    <source>
        <dbReference type="ARBA" id="ARBA00014053"/>
    </source>
</evidence>
<comment type="subcellular location">
    <subcellularLocation>
        <location evidence="1">Cytoplasm</location>
        <location evidence="1">Cytoskeleton</location>
        <location evidence="1">Microtubule organizing center</location>
        <location evidence="1">Centrosome</location>
        <location evidence="1">Centriole</location>
    </subcellularLocation>
    <subcellularLocation>
        <location evidence="3">Cytoplasm</location>
        <location evidence="3">Cytoskeleton</location>
        <location evidence="3">Spindle pole</location>
    </subcellularLocation>
    <subcellularLocation>
        <location evidence="2">Midbody</location>
    </subcellularLocation>
</comment>
<dbReference type="AlphaFoldDB" id="A0A672YAH0"/>
<evidence type="ECO:0000256" key="2">
    <source>
        <dbReference type="ARBA" id="ARBA00004214"/>
    </source>
</evidence>
<evidence type="ECO:0000256" key="3">
    <source>
        <dbReference type="ARBA" id="ARBA00004647"/>
    </source>
</evidence>
<feature type="domain" description="Centrosomal CEP44" evidence="10">
    <location>
        <begin position="6"/>
        <end position="119"/>
    </location>
</feature>
<accession>A0A672YAH0</accession>
<protein>
    <recommendedName>
        <fullName evidence="4">Centrosomal protein of 44 kDa</fullName>
    </recommendedName>
</protein>
<evidence type="ECO:0000259" key="10">
    <source>
        <dbReference type="Pfam" id="PF15007"/>
    </source>
</evidence>
<dbReference type="InterPro" id="IPR029157">
    <property type="entry name" value="CEP44_CC"/>
</dbReference>
<dbReference type="Proteomes" id="UP000472271">
    <property type="component" value="Chromosome 1"/>
</dbReference>
<dbReference type="GO" id="GO:0005813">
    <property type="term" value="C:centrosome"/>
    <property type="evidence" value="ECO:0007669"/>
    <property type="project" value="TreeGrafter"/>
</dbReference>
<evidence type="ECO:0000256" key="1">
    <source>
        <dbReference type="ARBA" id="ARBA00004114"/>
    </source>
</evidence>
<feature type="region of interest" description="Disordered" evidence="9">
    <location>
        <begin position="153"/>
        <end position="185"/>
    </location>
</feature>
<dbReference type="InParanoid" id="A0A672YAH0"/>
<name>A0A672YAH0_9TELE</name>
<reference evidence="11" key="1">
    <citation type="submission" date="2019-06" db="EMBL/GenBank/DDBJ databases">
        <authorList>
            <consortium name="Wellcome Sanger Institute Data Sharing"/>
        </authorList>
    </citation>
    <scope>NUCLEOTIDE SEQUENCE [LARGE SCALE GENOMIC DNA]</scope>
</reference>
<reference evidence="11" key="3">
    <citation type="submission" date="2025-09" db="UniProtKB">
        <authorList>
            <consortium name="Ensembl"/>
        </authorList>
    </citation>
    <scope>IDENTIFICATION</scope>
</reference>
<keyword evidence="6" id="KW-0175">Coiled coil</keyword>
<dbReference type="Ensembl" id="ENSSORT00005000025.1">
    <property type="protein sequence ID" value="ENSSORP00005000025.1"/>
    <property type="gene ID" value="ENSSORG00005000018.1"/>
</dbReference>
<reference evidence="11" key="2">
    <citation type="submission" date="2025-08" db="UniProtKB">
        <authorList>
            <consortium name="Ensembl"/>
        </authorList>
    </citation>
    <scope>IDENTIFICATION</scope>
</reference>
<keyword evidence="12" id="KW-1185">Reference proteome</keyword>